<dbReference type="RefSeq" id="WP_204962398.1">
    <property type="nucleotide sequence ID" value="NZ_BAAAUR010000003.1"/>
</dbReference>
<keyword evidence="4" id="KW-0572">Peptidoglycan-anchor</keyword>
<feature type="region of interest" description="Disordered" evidence="5">
    <location>
        <begin position="335"/>
        <end position="376"/>
    </location>
</feature>
<feature type="region of interest" description="Disordered" evidence="5">
    <location>
        <begin position="695"/>
        <end position="754"/>
    </location>
</feature>
<feature type="region of interest" description="Disordered" evidence="5">
    <location>
        <begin position="1195"/>
        <end position="1231"/>
    </location>
</feature>
<dbReference type="EMBL" id="BSER01000004">
    <property type="protein sequence ID" value="GLJ94791.1"/>
    <property type="molecule type" value="Genomic_DNA"/>
</dbReference>
<comment type="caution">
    <text evidence="8">The sequence shown here is derived from an EMBL/GenBank/DDBJ whole genome shotgun (WGS) entry which is preliminary data.</text>
</comment>
<keyword evidence="6" id="KW-0472">Membrane</keyword>
<feature type="compositionally biased region" description="Basic and acidic residues" evidence="5">
    <location>
        <begin position="1383"/>
        <end position="1393"/>
    </location>
</feature>
<evidence type="ECO:0000259" key="7">
    <source>
        <dbReference type="PROSITE" id="PS50847"/>
    </source>
</evidence>
<proteinExistence type="predicted"/>
<feature type="compositionally biased region" description="Polar residues" evidence="5">
    <location>
        <begin position="335"/>
        <end position="365"/>
    </location>
</feature>
<dbReference type="Proteomes" id="UP001142291">
    <property type="component" value="Unassembled WGS sequence"/>
</dbReference>
<sequence>MRRSRLSVMKSGNPLIAAVMAVLLSIGMIAGGVVPAASAADGRHDYLQIDKRVDNATPLPGQTFTYTIKVTCSEQDCVNAKLIDTFPAALAGFQVDDVSVTPATTPATISWSDTGSSTPPTKIGAQTTLTAQIDQPGSTSMAAGSTFSVLVSLRVPDDYPVGDSGPIVNEATATADNANPVASDATIDINVAEKIDVDVAKSWKPQTETFAPGKASTISLEVGNASNVAVDTLVIQEPKAAVDGASSLDPSNPATITDFAGFSNVSLPSGCTTAQVDVYVFDGSSWHWRTGPPVTGPAALVLPDGIANSDVGGYRVTCTGDIAPGPKIAFDTSVTQRSTDRNTGADLSTGTHTVDNVATGSTAKGNRTAAKDASASHSVTPVIPTVEAQKSIVSGRITAGQSATGTISATNGAVPVSELHLADLGFFTADVTFGGFTAAPDWPTGATSASVTYHLLDGTTETRPFAKGATPPAPSGPISGFELVYRGDAIAPSTTGGASFTIDTTTDATKGAPQLALSNTVNVDVTAANGQKATDDASAPLTVIDPAIDVTIDKSIRPGSVVPGERVVASLDTQAKALGDDSTVHDIVVTDAWDGSKGAFWDAFRFDSVAPTQVPANTQLTVEVRTADGTWVRLAVAPAQASASIFQLSPADTASALAAIGLSQADVQGVRFSFHNDEGFPSDTTVSPNPVFAAASDLRTGGTTTPGGASTSYPNTATADADGSTSGGKALHDDDEDTTSATVDPVSPIGPGRIDVEKSWDRASVSSQSGDQPHTNLDWRVAEGLDPVTITDAASGFDAPQQTVFDAFDLKSIAGIATSSDPYTNGWYLKYDTVTDVQLYDGGTWHSVANPAGWMGADRSFTGYTLTPQESAETTGVRIVLQETAADTAARTAARASGDPLAPAPGSGVGASERFRTFDLGWQLRDVTRSNGAIISSHSALNDALAGVVDNTVRGEGTRPNGDVVSDQADAKIAIIDQDPAVGSSKTVDGGGADMFVPVTNTPQDSHPTATWTLTGWNASVSKATSVRLTDPAPCSDTDVAACESEVSAAKADPFDTSATSLTDPAKPNPFERFTLTKLTLGASIPAEVDLDASIVWLLHDDGGVFSTTQTTAAAAAQLTPAQLADVVGVSATFDGASAQGTGQITKENRLTITMETQLRATLRSSGAPQVLRAGESVEVTNRLFAQSYDPVINPGTKTGDTSDASKTLVGGDVNIGPSKTITPDTLDQPTGLSTPMTVTLGADQGANPRSTLSPSRVVIEDQSTSTEFWNAVDFTGFGALTLPAGADQVQIDAFTGGAWVTGAPGDAPALPAGVAAGQVQGLRVTFSRADGGLFSANVPADNWSGSLAFTAALRPNDRATGAPVTFDRTITNTQTSQSFRPDGNDSEPKDASAEVSLGAGSHELAVRKLTNGGKRIAAVGDQVPFDLTFTNIGTGFLTLTTLTDALPAQLAYTEPSTTTFTKDADGSLSDKVTVTPAADGRSLAFTWPDGGNVMKPGETFTIRAFLELQPGLTNGAVATNTMTVATEEPLDVCRNTQSGGSTTGAWENDPKTCGTTDTVGAVAGSNLFTVKGVQGSLAGAENPANPALVCAPSLDVDGQRYFRAPCVANSEIDGTDNWVLHNVNAGTVPVTSMTLFDQLPAAGDSFIIAGSSRGSMYRPELVADSLTLNAPAGTTQSIEVTTSTGVCQGTWDQLPAGVPCAQNGESWAAATGATDWSAVTGIRITLDFTTTAAGALAPGQAADVTYSTVNKIRTADRADGASNVVPAANQVAVNQYGLKFQFAGEASPRKIAPREAAVQLRVGSIAVVKQITGPAAAYAPESFQASVVCTAGGATLDLGADATVTLSKANGYRVELTGIPVSANGTSCTVTELGERGAYGETSRSGSPATVKVDVAAPQDGSAAEIPAEQVVTLTNDYRFTGLSITKKVETSATGASFGPFAFELTCTTATGAPVTFSDAGDRTQAFTLVDGATWTAPADRIPVGSSCRVTESGSSFADHIAIVGDNVVDDGNGSATITPRTEPAHVTVTNGYDAGTLTVAKKVTGTGADRYGAGPFGFTAVCTYHGQTLLDETFTLERDATRTFAPFPAGTSCVVTEQKTGGATDASLDPADGTVTIAAGTGEAPVGSVTVTATNRFDLASFDVVKKREGNLLNPGAAGPFTVTAVCTSVVDGVVTPLDVPGGAERLLSADNAYRTSYTDLPAGASCDVTETSTGHADSTTIAVDDADPVAGTSATVLLSGQSKPQVTVTNTFTAGQIAVTKAVSGTDADAHRHDVFGVTLACTWYGDDIAIPGGAVRDLTVGSTVTYTDLPTSADCVLTESRTGGATQVSVTVDGAAAANPAHVVIGKDTTTQVAIDNRFDSALPVTGGHPAILLVLSGIGAAGLAVGILLLIRRRRRES</sequence>
<dbReference type="NCBIfam" id="TIGR01167">
    <property type="entry name" value="LPXTG_anchor"/>
    <property type="match status" value="1"/>
</dbReference>
<evidence type="ECO:0000256" key="5">
    <source>
        <dbReference type="SAM" id="MobiDB-lite"/>
    </source>
</evidence>
<dbReference type="InterPro" id="IPR019931">
    <property type="entry name" value="LPXTG_anchor"/>
</dbReference>
<keyword evidence="2" id="KW-0964">Secreted</keyword>
<feature type="compositionally biased region" description="Polar residues" evidence="5">
    <location>
        <begin position="1196"/>
        <end position="1206"/>
    </location>
</feature>
<keyword evidence="6" id="KW-1133">Transmembrane helix</keyword>
<keyword evidence="9" id="KW-1185">Reference proteome</keyword>
<feature type="transmembrane region" description="Helical" evidence="6">
    <location>
        <begin position="2375"/>
        <end position="2396"/>
    </location>
</feature>
<dbReference type="PROSITE" id="PS50847">
    <property type="entry name" value="GRAM_POS_ANCHORING"/>
    <property type="match status" value="1"/>
</dbReference>
<keyword evidence="6" id="KW-0812">Transmembrane</keyword>
<protein>
    <recommendedName>
        <fullName evidence="7">Gram-positive cocci surface proteins LPxTG domain-containing protein</fullName>
    </recommendedName>
</protein>
<evidence type="ECO:0000313" key="9">
    <source>
        <dbReference type="Proteomes" id="UP001142291"/>
    </source>
</evidence>
<evidence type="ECO:0000256" key="2">
    <source>
        <dbReference type="ARBA" id="ARBA00022525"/>
    </source>
</evidence>
<dbReference type="Gene3D" id="2.60.40.1140">
    <property type="entry name" value="Collagen-binding surface protein Cna, B-type domain"/>
    <property type="match status" value="2"/>
</dbReference>
<evidence type="ECO:0000313" key="8">
    <source>
        <dbReference type="EMBL" id="GLJ94791.1"/>
    </source>
</evidence>
<dbReference type="Gene3D" id="2.60.40.740">
    <property type="match status" value="1"/>
</dbReference>
<dbReference type="InterPro" id="IPR047589">
    <property type="entry name" value="DUF11_rpt"/>
</dbReference>
<reference evidence="8" key="2">
    <citation type="submission" date="2023-01" db="EMBL/GenBank/DDBJ databases">
        <authorList>
            <person name="Sun Q."/>
            <person name="Evtushenko L."/>
        </authorList>
    </citation>
    <scope>NUCLEOTIDE SEQUENCE</scope>
    <source>
        <strain evidence="8">VKM Ac-1940</strain>
    </source>
</reference>
<evidence type="ECO:0000256" key="4">
    <source>
        <dbReference type="ARBA" id="ARBA00023088"/>
    </source>
</evidence>
<dbReference type="InterPro" id="IPR046022">
    <property type="entry name" value="DUF5979"/>
</dbReference>
<gene>
    <name evidence="8" type="ORF">GCM10017591_08530</name>
</gene>
<dbReference type="NCBIfam" id="TIGR01451">
    <property type="entry name" value="B_ant_repeat"/>
    <property type="match status" value="2"/>
</dbReference>
<evidence type="ECO:0000256" key="1">
    <source>
        <dbReference type="ARBA" id="ARBA00022512"/>
    </source>
</evidence>
<feature type="region of interest" description="Disordered" evidence="5">
    <location>
        <begin position="1373"/>
        <end position="1396"/>
    </location>
</feature>
<dbReference type="Pfam" id="PF19407">
    <property type="entry name" value="DUF5979"/>
    <property type="match status" value="5"/>
</dbReference>
<feature type="compositionally biased region" description="Polar residues" evidence="5">
    <location>
        <begin position="709"/>
        <end position="718"/>
    </location>
</feature>
<keyword evidence="1" id="KW-0134">Cell wall</keyword>
<name>A0A9W6HKB5_9MICO</name>
<feature type="compositionally biased region" description="Polar residues" evidence="5">
    <location>
        <begin position="1218"/>
        <end position="1231"/>
    </location>
</feature>
<evidence type="ECO:0000256" key="3">
    <source>
        <dbReference type="ARBA" id="ARBA00022729"/>
    </source>
</evidence>
<reference evidence="8" key="1">
    <citation type="journal article" date="2014" name="Int. J. Syst. Evol. Microbiol.">
        <title>Complete genome sequence of Corynebacterium casei LMG S-19264T (=DSM 44701T), isolated from a smear-ripened cheese.</title>
        <authorList>
            <consortium name="US DOE Joint Genome Institute (JGI-PGF)"/>
            <person name="Walter F."/>
            <person name="Albersmeier A."/>
            <person name="Kalinowski J."/>
            <person name="Ruckert C."/>
        </authorList>
    </citation>
    <scope>NUCLEOTIDE SEQUENCE</scope>
    <source>
        <strain evidence="8">VKM Ac-1940</strain>
    </source>
</reference>
<accession>A0A9W6HKB5</accession>
<feature type="domain" description="Gram-positive cocci surface proteins LPxTG" evidence="7">
    <location>
        <begin position="2367"/>
        <end position="2403"/>
    </location>
</feature>
<keyword evidence="3" id="KW-0732">Signal</keyword>
<evidence type="ECO:0000256" key="6">
    <source>
        <dbReference type="SAM" id="Phobius"/>
    </source>
</evidence>
<organism evidence="8 9">
    <name type="scientific">Microbacterium dextranolyticum</name>
    <dbReference type="NCBI Taxonomy" id="36806"/>
    <lineage>
        <taxon>Bacteria</taxon>
        <taxon>Bacillati</taxon>
        <taxon>Actinomycetota</taxon>
        <taxon>Actinomycetes</taxon>
        <taxon>Micrococcales</taxon>
        <taxon>Microbacteriaceae</taxon>
        <taxon>Microbacterium</taxon>
    </lineage>
</organism>